<gene>
    <name evidence="1" type="ORF">RN001_009372</name>
</gene>
<evidence type="ECO:0000313" key="2">
    <source>
        <dbReference type="Proteomes" id="UP001353858"/>
    </source>
</evidence>
<keyword evidence="2" id="KW-1185">Reference proteome</keyword>
<comment type="caution">
    <text evidence="1">The sequence shown here is derived from an EMBL/GenBank/DDBJ whole genome shotgun (WGS) entry which is preliminary data.</text>
</comment>
<organism evidence="1 2">
    <name type="scientific">Aquatica leii</name>
    <dbReference type="NCBI Taxonomy" id="1421715"/>
    <lineage>
        <taxon>Eukaryota</taxon>
        <taxon>Metazoa</taxon>
        <taxon>Ecdysozoa</taxon>
        <taxon>Arthropoda</taxon>
        <taxon>Hexapoda</taxon>
        <taxon>Insecta</taxon>
        <taxon>Pterygota</taxon>
        <taxon>Neoptera</taxon>
        <taxon>Endopterygota</taxon>
        <taxon>Coleoptera</taxon>
        <taxon>Polyphaga</taxon>
        <taxon>Elateriformia</taxon>
        <taxon>Elateroidea</taxon>
        <taxon>Lampyridae</taxon>
        <taxon>Luciolinae</taxon>
        <taxon>Aquatica</taxon>
    </lineage>
</organism>
<name>A0AAN7P7N1_9COLE</name>
<dbReference type="AlphaFoldDB" id="A0AAN7P7N1"/>
<evidence type="ECO:0000313" key="1">
    <source>
        <dbReference type="EMBL" id="KAK4876866.1"/>
    </source>
</evidence>
<accession>A0AAN7P7N1</accession>
<reference evidence="2" key="1">
    <citation type="submission" date="2023-01" db="EMBL/GenBank/DDBJ databases">
        <title>Key to firefly adult light organ development and bioluminescence: homeobox transcription factors regulate luciferase expression and transportation to peroxisome.</title>
        <authorList>
            <person name="Fu X."/>
        </authorList>
    </citation>
    <scope>NUCLEOTIDE SEQUENCE [LARGE SCALE GENOMIC DNA]</scope>
</reference>
<protein>
    <submittedName>
        <fullName evidence="1">Uncharacterized protein</fullName>
    </submittedName>
</protein>
<proteinExistence type="predicted"/>
<dbReference type="EMBL" id="JARPUR010000004">
    <property type="protein sequence ID" value="KAK4876866.1"/>
    <property type="molecule type" value="Genomic_DNA"/>
</dbReference>
<sequence length="226" mass="25771">MMRVNCLTTDELDWKLITRNLDPTNRKVDEKRKLLRGQLNLEERNSTFASSYTRVSLDVVQELCYCQTKLDELKTLVQGFKDKPLSTEFNKLTTKIEHVERILDYISSSIDDVNKPEWTILKDLCFQIIESLSEVAEGDEIHHNDLLSVIKLSEQQGTSALATTLLNANPVSKVISNPTVQPSHSSPHTSSRRVDFDLSDRIKQFSNRLQNLNLSPDRDQNTIAAV</sequence>
<dbReference type="Proteomes" id="UP001353858">
    <property type="component" value="Unassembled WGS sequence"/>
</dbReference>